<evidence type="ECO:0000256" key="3">
    <source>
        <dbReference type="ARBA" id="ARBA00023002"/>
    </source>
</evidence>
<feature type="domain" description="Siroheme synthase central" evidence="8">
    <location>
        <begin position="120"/>
        <end position="145"/>
    </location>
</feature>
<dbReference type="GO" id="GO:0043115">
    <property type="term" value="F:precorrin-2 dehydrogenase activity"/>
    <property type="evidence" value="ECO:0007669"/>
    <property type="project" value="UniProtKB-EC"/>
</dbReference>
<dbReference type="Gene3D" id="1.10.8.210">
    <property type="entry name" value="Sirohaem synthase, dimerisation domain"/>
    <property type="match status" value="1"/>
</dbReference>
<dbReference type="Pfam" id="PF14824">
    <property type="entry name" value="Sirohm_synth_M"/>
    <property type="match status" value="1"/>
</dbReference>
<evidence type="ECO:0000256" key="6">
    <source>
        <dbReference type="ARBA" id="ARBA00047561"/>
    </source>
</evidence>
<dbReference type="Proteomes" id="UP001155587">
    <property type="component" value="Unassembled WGS sequence"/>
</dbReference>
<dbReference type="Gene3D" id="3.30.160.110">
    <property type="entry name" value="Siroheme synthase, domain 2"/>
    <property type="match status" value="1"/>
</dbReference>
<keyword evidence="5" id="KW-0627">Porphyrin biosynthesis</keyword>
<evidence type="ECO:0000256" key="5">
    <source>
        <dbReference type="ARBA" id="ARBA00023244"/>
    </source>
</evidence>
<dbReference type="GO" id="GO:0019354">
    <property type="term" value="P:siroheme biosynthetic process"/>
    <property type="evidence" value="ECO:0007669"/>
    <property type="project" value="InterPro"/>
</dbReference>
<dbReference type="AlphaFoldDB" id="A0A9X3CJ87"/>
<dbReference type="InterPro" id="IPR028161">
    <property type="entry name" value="Met8-like"/>
</dbReference>
<dbReference type="PANTHER" id="PTHR35330">
    <property type="entry name" value="SIROHEME BIOSYNTHESIS PROTEIN MET8"/>
    <property type="match status" value="1"/>
</dbReference>
<keyword evidence="3" id="KW-0560">Oxidoreductase</keyword>
<dbReference type="NCBIfam" id="TIGR01470">
    <property type="entry name" value="cysG_Nterm"/>
    <property type="match status" value="1"/>
</dbReference>
<dbReference type="RefSeq" id="WP_265672884.1">
    <property type="nucleotide sequence ID" value="NZ_JAKRRY010000001.1"/>
</dbReference>
<dbReference type="SUPFAM" id="SSF53790">
    <property type="entry name" value="Tetrapyrrole methylase"/>
    <property type="match status" value="1"/>
</dbReference>
<dbReference type="SUPFAM" id="SSF75615">
    <property type="entry name" value="Siroheme synthase middle domains-like"/>
    <property type="match status" value="1"/>
</dbReference>
<dbReference type="Gene3D" id="3.40.50.720">
    <property type="entry name" value="NAD(P)-binding Rossmann-like Domain"/>
    <property type="match status" value="1"/>
</dbReference>
<evidence type="ECO:0000313" key="9">
    <source>
        <dbReference type="EMBL" id="MCW8344457.1"/>
    </source>
</evidence>
<name>A0A9X3CJ87_9VIBR</name>
<feature type="domain" description="Sirohaem synthase dimerisation" evidence="7">
    <location>
        <begin position="153"/>
        <end position="204"/>
    </location>
</feature>
<dbReference type="Pfam" id="PF13241">
    <property type="entry name" value="NAD_binding_7"/>
    <property type="match status" value="1"/>
</dbReference>
<reference evidence="9" key="1">
    <citation type="submission" date="2022-02" db="EMBL/GenBank/DDBJ databases">
        <title>Vibrio sp. nov, a new bacterium isolated from seawater.</title>
        <authorList>
            <person name="Yuan Y."/>
        </authorList>
    </citation>
    <scope>NUCLEOTIDE SEQUENCE</scope>
    <source>
        <strain evidence="9">ZSDZ65</strain>
    </source>
</reference>
<evidence type="ECO:0000313" key="10">
    <source>
        <dbReference type="Proteomes" id="UP001155587"/>
    </source>
</evidence>
<dbReference type="InterPro" id="IPR006367">
    <property type="entry name" value="Sirohaem_synthase_N"/>
</dbReference>
<dbReference type="InterPro" id="IPR019478">
    <property type="entry name" value="Sirohaem_synthase_dimer_dom"/>
</dbReference>
<keyword evidence="10" id="KW-1185">Reference proteome</keyword>
<comment type="pathway">
    <text evidence="1">Porphyrin-containing compound metabolism; siroheme biosynthesis; sirohydrochlorin from precorrin-2: step 1/1.</text>
</comment>
<dbReference type="GO" id="GO:0008168">
    <property type="term" value="F:methyltransferase activity"/>
    <property type="evidence" value="ECO:0007669"/>
    <property type="project" value="InterPro"/>
</dbReference>
<evidence type="ECO:0000256" key="1">
    <source>
        <dbReference type="ARBA" id="ARBA00005010"/>
    </source>
</evidence>
<comment type="caution">
    <text evidence="9">The sequence shown here is derived from an EMBL/GenBank/DDBJ whole genome shotgun (WGS) entry which is preliminary data.</text>
</comment>
<dbReference type="EC" id="1.3.1.76" evidence="2"/>
<dbReference type="GO" id="GO:0004325">
    <property type="term" value="F:ferrochelatase activity"/>
    <property type="evidence" value="ECO:0007669"/>
    <property type="project" value="InterPro"/>
</dbReference>
<sequence>MRYFPLFMDLLEKPVLVIGGGEVACRKIDMLLRAGAQVTVVSPKIEPYLAQLVGNDKCHWIQRFYEPELMTSDYVQVWATTDNPSLNHQVHKDAKKLRILVNVVDDTPYCDFITPSIINRGRIQIAISSGGSSPVLIRGIREKIETVLPMNTAQLADFAASKRADIKQRFPSVDERRKFWELFFRKPDVMCCVNNQDIEQVYQRMVEQPVTFSESCTWIEFGDDPELLPLRALRLMQEAEIVFYDRACPFGFVDLVRRDAERVSFHDITEAAEHIRQCKVDGQRVVVFIDPASSAYRLLKESDNVIELGRIK</sequence>
<proteinExistence type="predicted"/>
<dbReference type="InterPro" id="IPR014777">
    <property type="entry name" value="4pyrrole_Mease_sub1"/>
</dbReference>
<dbReference type="PANTHER" id="PTHR35330:SF1">
    <property type="entry name" value="SIROHEME BIOSYNTHESIS PROTEIN MET8"/>
    <property type="match status" value="1"/>
</dbReference>
<organism evidence="9 10">
    <name type="scientific">Vibrio qingdaonensis</name>
    <dbReference type="NCBI Taxonomy" id="2829491"/>
    <lineage>
        <taxon>Bacteria</taxon>
        <taxon>Pseudomonadati</taxon>
        <taxon>Pseudomonadota</taxon>
        <taxon>Gammaproteobacteria</taxon>
        <taxon>Vibrionales</taxon>
        <taxon>Vibrionaceae</taxon>
        <taxon>Vibrio</taxon>
    </lineage>
</organism>
<dbReference type="InterPro" id="IPR035996">
    <property type="entry name" value="4pyrrol_Methylase_sf"/>
</dbReference>
<dbReference type="EMBL" id="JAKRRY010000001">
    <property type="protein sequence ID" value="MCW8344457.1"/>
    <property type="molecule type" value="Genomic_DNA"/>
</dbReference>
<evidence type="ECO:0000256" key="4">
    <source>
        <dbReference type="ARBA" id="ARBA00023027"/>
    </source>
</evidence>
<gene>
    <name evidence="9" type="ORF">MD535_00250</name>
</gene>
<keyword evidence="4" id="KW-0520">NAD</keyword>
<evidence type="ECO:0000259" key="7">
    <source>
        <dbReference type="Pfam" id="PF10414"/>
    </source>
</evidence>
<comment type="catalytic activity">
    <reaction evidence="6">
        <text>precorrin-2 + NAD(+) = sirohydrochlorin + NADH + 2 H(+)</text>
        <dbReference type="Rhea" id="RHEA:15613"/>
        <dbReference type="ChEBI" id="CHEBI:15378"/>
        <dbReference type="ChEBI" id="CHEBI:57540"/>
        <dbReference type="ChEBI" id="CHEBI:57945"/>
        <dbReference type="ChEBI" id="CHEBI:58351"/>
        <dbReference type="ChEBI" id="CHEBI:58827"/>
        <dbReference type="EC" id="1.3.1.76"/>
    </reaction>
</comment>
<dbReference type="InterPro" id="IPR028281">
    <property type="entry name" value="Sirohaem_synthase_central"/>
</dbReference>
<dbReference type="InterPro" id="IPR037115">
    <property type="entry name" value="Sirohaem_synt_dimer_dom_sf"/>
</dbReference>
<dbReference type="Gene3D" id="3.40.1010.10">
    <property type="entry name" value="Cobalt-precorrin-4 Transmethylase, Domain 1"/>
    <property type="match status" value="1"/>
</dbReference>
<dbReference type="InterPro" id="IPR036291">
    <property type="entry name" value="NAD(P)-bd_dom_sf"/>
</dbReference>
<dbReference type="SUPFAM" id="SSF51735">
    <property type="entry name" value="NAD(P)-binding Rossmann-fold domains"/>
    <property type="match status" value="1"/>
</dbReference>
<accession>A0A9X3CJ87</accession>
<dbReference type="Pfam" id="PF10414">
    <property type="entry name" value="CysG_dimeriser"/>
    <property type="match status" value="1"/>
</dbReference>
<evidence type="ECO:0000259" key="8">
    <source>
        <dbReference type="Pfam" id="PF14824"/>
    </source>
</evidence>
<protein>
    <recommendedName>
        <fullName evidence="2">precorrin-2 dehydrogenase</fullName>
        <ecNumber evidence="2">1.3.1.76</ecNumber>
    </recommendedName>
</protein>
<evidence type="ECO:0000256" key="2">
    <source>
        <dbReference type="ARBA" id="ARBA00012400"/>
    </source>
</evidence>